<organism evidence="1 2">
    <name type="scientific">Dorcoceras hygrometricum</name>
    <dbReference type="NCBI Taxonomy" id="472368"/>
    <lineage>
        <taxon>Eukaryota</taxon>
        <taxon>Viridiplantae</taxon>
        <taxon>Streptophyta</taxon>
        <taxon>Embryophyta</taxon>
        <taxon>Tracheophyta</taxon>
        <taxon>Spermatophyta</taxon>
        <taxon>Magnoliopsida</taxon>
        <taxon>eudicotyledons</taxon>
        <taxon>Gunneridae</taxon>
        <taxon>Pentapetalae</taxon>
        <taxon>asterids</taxon>
        <taxon>lamiids</taxon>
        <taxon>Lamiales</taxon>
        <taxon>Gesneriaceae</taxon>
        <taxon>Didymocarpoideae</taxon>
        <taxon>Trichosporeae</taxon>
        <taxon>Loxocarpinae</taxon>
        <taxon>Dorcoceras</taxon>
    </lineage>
</organism>
<sequence>MDRAEGSIDQQLNLPTNILFWTSRSSTLFLKTGYGILGNKFCYDFQEYGNPTRLIYIYTRNQKTEKIKGQS</sequence>
<dbReference type="Proteomes" id="UP000250235">
    <property type="component" value="Unassembled WGS sequence"/>
</dbReference>
<dbReference type="EMBL" id="KQ995661">
    <property type="protein sequence ID" value="KZV46520.1"/>
    <property type="molecule type" value="Genomic_DNA"/>
</dbReference>
<evidence type="ECO:0000313" key="2">
    <source>
        <dbReference type="Proteomes" id="UP000250235"/>
    </source>
</evidence>
<gene>
    <name evidence="1" type="ORF">F511_10625</name>
</gene>
<reference evidence="1 2" key="1">
    <citation type="journal article" date="2015" name="Proc. Natl. Acad. Sci. U.S.A.">
        <title>The resurrection genome of Boea hygrometrica: A blueprint for survival of dehydration.</title>
        <authorList>
            <person name="Xiao L."/>
            <person name="Yang G."/>
            <person name="Zhang L."/>
            <person name="Yang X."/>
            <person name="Zhao S."/>
            <person name="Ji Z."/>
            <person name="Zhou Q."/>
            <person name="Hu M."/>
            <person name="Wang Y."/>
            <person name="Chen M."/>
            <person name="Xu Y."/>
            <person name="Jin H."/>
            <person name="Xiao X."/>
            <person name="Hu G."/>
            <person name="Bao F."/>
            <person name="Hu Y."/>
            <person name="Wan P."/>
            <person name="Li L."/>
            <person name="Deng X."/>
            <person name="Kuang T."/>
            <person name="Xiang C."/>
            <person name="Zhu J.K."/>
            <person name="Oliver M.J."/>
            <person name="He Y."/>
        </authorList>
    </citation>
    <scope>NUCLEOTIDE SEQUENCE [LARGE SCALE GENOMIC DNA]</scope>
    <source>
        <strain evidence="2">cv. XS01</strain>
    </source>
</reference>
<accession>A0A2Z7CHN1</accession>
<dbReference type="AlphaFoldDB" id="A0A2Z7CHN1"/>
<keyword evidence="2" id="KW-1185">Reference proteome</keyword>
<protein>
    <submittedName>
        <fullName evidence="1">Uncharacterized protein</fullName>
    </submittedName>
</protein>
<name>A0A2Z7CHN1_9LAMI</name>
<proteinExistence type="predicted"/>
<evidence type="ECO:0000313" key="1">
    <source>
        <dbReference type="EMBL" id="KZV46520.1"/>
    </source>
</evidence>